<dbReference type="AlphaFoldDB" id="A0A839PV41"/>
<evidence type="ECO:0000313" key="3">
    <source>
        <dbReference type="Proteomes" id="UP000590811"/>
    </source>
</evidence>
<evidence type="ECO:0000313" key="2">
    <source>
        <dbReference type="EMBL" id="MBB2988118.1"/>
    </source>
</evidence>
<comment type="caution">
    <text evidence="2">The sequence shown here is derived from an EMBL/GenBank/DDBJ whole genome shotgun (WGS) entry which is preliminary data.</text>
</comment>
<organism evidence="2 3">
    <name type="scientific">Terracoccus luteus</name>
    <dbReference type="NCBI Taxonomy" id="53356"/>
    <lineage>
        <taxon>Bacteria</taxon>
        <taxon>Bacillati</taxon>
        <taxon>Actinomycetota</taxon>
        <taxon>Actinomycetes</taxon>
        <taxon>Micrococcales</taxon>
        <taxon>Intrasporangiaceae</taxon>
        <taxon>Terracoccus</taxon>
    </lineage>
</organism>
<sequence length="624" mass="66325">MLLVAILSLLAIVIAVVETRASRRSPFHKVVPGSHATLLRDTPMPNTQLDGLLTSAIPVQAGLEPARSTDGSGTSHPATAPGDAQPQARWADAALPAGLAAGAGVTDWLNLDENVLDAVGQWTHTDLHNGFDLWRTFHDEGYQLNTAGFAIKLRGHVAEAEIHDQLSSWAGDGLTMPDASNNPVVDMSLGGHDFNVKVGANASTIAEHLREHPDVPVVVNADMDGLPADAFRVDMSQPFEPDVLAHHSVVVADGLVLSDLHEQMADAIGLALDGFDVTDLMDTAGDLGIPVLGSAIRVVRSGIREHKLMEHHGDKSRAMRNIATDVGVVGGSVAGGGALGVGLGAIIDVATFGATAGLGTTVIGPMIGSALGGYFGNKKAAEIRTQPLTRARENVGKATLAYDAVVTDAVNAAHSEWTTTTFPVAQASLEQARTALAEQLSWTLVRARQELADSQASLEADARMVLTRKLDESSQLRPTLSFLARTRRQRWQQAAHSALGHTGQTGHVGDILDVLRAVDGGTQQARHVLEHTARRRARTLATVAEAVRRFRLAMTVTRSHTVAHLRQEQNRLTGQVRTTTHPAAEKVWAAGEQVRKELIATGQCTPQWVAENLPSVPRPVPVPV</sequence>
<name>A0A839PV41_9MICO</name>
<gene>
    <name evidence="2" type="ORF">FHW14_003307</name>
</gene>
<reference evidence="2 3" key="1">
    <citation type="submission" date="2020-08" db="EMBL/GenBank/DDBJ databases">
        <title>Genomic Encyclopedia of Type Strains, Phase IV (KMG-V): Genome sequencing to study the core and pangenomes of soil and plant-associated prokaryotes.</title>
        <authorList>
            <person name="Whitman W."/>
        </authorList>
    </citation>
    <scope>NUCLEOTIDE SEQUENCE [LARGE SCALE GENOMIC DNA]</scope>
    <source>
        <strain evidence="2 3">B3ACCR2</strain>
    </source>
</reference>
<accession>A0A839PV41</accession>
<dbReference type="Proteomes" id="UP000590811">
    <property type="component" value="Unassembled WGS sequence"/>
</dbReference>
<feature type="region of interest" description="Disordered" evidence="1">
    <location>
        <begin position="64"/>
        <end position="88"/>
    </location>
</feature>
<evidence type="ECO:0000256" key="1">
    <source>
        <dbReference type="SAM" id="MobiDB-lite"/>
    </source>
</evidence>
<dbReference type="EMBL" id="JACHVT010000008">
    <property type="protein sequence ID" value="MBB2988118.1"/>
    <property type="molecule type" value="Genomic_DNA"/>
</dbReference>
<dbReference type="RefSeq" id="WP_184511145.1">
    <property type="nucleotide sequence ID" value="NZ_JACHVT010000008.1"/>
</dbReference>
<protein>
    <submittedName>
        <fullName evidence="2">Uncharacterized protein</fullName>
    </submittedName>
</protein>
<proteinExistence type="predicted"/>